<dbReference type="EMBL" id="GBRH01173551">
    <property type="protein sequence ID" value="JAE24345.1"/>
    <property type="molecule type" value="Transcribed_RNA"/>
</dbReference>
<reference evidence="1" key="2">
    <citation type="journal article" date="2015" name="Data Brief">
        <title>Shoot transcriptome of the giant reed, Arundo donax.</title>
        <authorList>
            <person name="Barrero R.A."/>
            <person name="Guerrero F.D."/>
            <person name="Moolhuijzen P."/>
            <person name="Goolsby J.A."/>
            <person name="Tidwell J."/>
            <person name="Bellgard S.E."/>
            <person name="Bellgard M.I."/>
        </authorList>
    </citation>
    <scope>NUCLEOTIDE SEQUENCE</scope>
    <source>
        <tissue evidence="1">Shoot tissue taken approximately 20 cm above the soil surface</tissue>
    </source>
</reference>
<name>A0A0A9GGW5_ARUDO</name>
<sequence>MQLLFFQFLVSYHATVDPLFYEQFTSIPSLSWPTFVLCIRIKGTCHSTQQWNGVYSICIGYCGMTCFCPK</sequence>
<dbReference type="AlphaFoldDB" id="A0A0A9GGW5"/>
<reference evidence="1" key="1">
    <citation type="submission" date="2014-09" db="EMBL/GenBank/DDBJ databases">
        <authorList>
            <person name="Magalhaes I.L.F."/>
            <person name="Oliveira U."/>
            <person name="Santos F.R."/>
            <person name="Vidigal T.H.D.A."/>
            <person name="Brescovit A.D."/>
            <person name="Santos A.J."/>
        </authorList>
    </citation>
    <scope>NUCLEOTIDE SEQUENCE</scope>
    <source>
        <tissue evidence="1">Shoot tissue taken approximately 20 cm above the soil surface</tissue>
    </source>
</reference>
<evidence type="ECO:0000313" key="1">
    <source>
        <dbReference type="EMBL" id="JAE24345.1"/>
    </source>
</evidence>
<proteinExistence type="predicted"/>
<protein>
    <submittedName>
        <fullName evidence="1">Uncharacterized protein</fullName>
    </submittedName>
</protein>
<accession>A0A0A9GGW5</accession>
<organism evidence="1">
    <name type="scientific">Arundo donax</name>
    <name type="common">Giant reed</name>
    <name type="synonym">Donax arundinaceus</name>
    <dbReference type="NCBI Taxonomy" id="35708"/>
    <lineage>
        <taxon>Eukaryota</taxon>
        <taxon>Viridiplantae</taxon>
        <taxon>Streptophyta</taxon>
        <taxon>Embryophyta</taxon>
        <taxon>Tracheophyta</taxon>
        <taxon>Spermatophyta</taxon>
        <taxon>Magnoliopsida</taxon>
        <taxon>Liliopsida</taxon>
        <taxon>Poales</taxon>
        <taxon>Poaceae</taxon>
        <taxon>PACMAD clade</taxon>
        <taxon>Arundinoideae</taxon>
        <taxon>Arundineae</taxon>
        <taxon>Arundo</taxon>
    </lineage>
</organism>